<sequence length="182" mass="19249">MPSLPLPDTANGNGYAGDTWQGNTNGDVASWESLDPSYLQAYGEAGVQNLAEKWQGIPDVDAQTQAFAHPDAYEGNDTGFTRGLTSVQGNINVTVLPTQPHAASANPRAKGITTADGSQRTAEVVVPTWPEAPTDPAQPAKFDISTVYAMAYADIYGAASQNRANPKAKANTKGAKRRSRSR</sequence>
<reference evidence="2 3" key="1">
    <citation type="journal article" date="2019" name="Nat. Ecol. Evol.">
        <title>Megaphylogeny resolves global patterns of mushroom evolution.</title>
        <authorList>
            <person name="Varga T."/>
            <person name="Krizsan K."/>
            <person name="Foldi C."/>
            <person name="Dima B."/>
            <person name="Sanchez-Garcia M."/>
            <person name="Sanchez-Ramirez S."/>
            <person name="Szollosi G.J."/>
            <person name="Szarkandi J.G."/>
            <person name="Papp V."/>
            <person name="Albert L."/>
            <person name="Andreopoulos W."/>
            <person name="Angelini C."/>
            <person name="Antonin V."/>
            <person name="Barry K.W."/>
            <person name="Bougher N.L."/>
            <person name="Buchanan P."/>
            <person name="Buyck B."/>
            <person name="Bense V."/>
            <person name="Catcheside P."/>
            <person name="Chovatia M."/>
            <person name="Cooper J."/>
            <person name="Damon W."/>
            <person name="Desjardin D."/>
            <person name="Finy P."/>
            <person name="Geml J."/>
            <person name="Haridas S."/>
            <person name="Hughes K."/>
            <person name="Justo A."/>
            <person name="Karasinski D."/>
            <person name="Kautmanova I."/>
            <person name="Kiss B."/>
            <person name="Kocsube S."/>
            <person name="Kotiranta H."/>
            <person name="LaButti K.M."/>
            <person name="Lechner B.E."/>
            <person name="Liimatainen K."/>
            <person name="Lipzen A."/>
            <person name="Lukacs Z."/>
            <person name="Mihaltcheva S."/>
            <person name="Morgado L.N."/>
            <person name="Niskanen T."/>
            <person name="Noordeloos M.E."/>
            <person name="Ohm R.A."/>
            <person name="Ortiz-Santana B."/>
            <person name="Ovrebo C."/>
            <person name="Racz N."/>
            <person name="Riley R."/>
            <person name="Savchenko A."/>
            <person name="Shiryaev A."/>
            <person name="Soop K."/>
            <person name="Spirin V."/>
            <person name="Szebenyi C."/>
            <person name="Tomsovsky M."/>
            <person name="Tulloss R.E."/>
            <person name="Uehling J."/>
            <person name="Grigoriev I.V."/>
            <person name="Vagvolgyi C."/>
            <person name="Papp T."/>
            <person name="Martin F.M."/>
            <person name="Miettinen O."/>
            <person name="Hibbett D.S."/>
            <person name="Nagy L.G."/>
        </authorList>
    </citation>
    <scope>NUCLEOTIDE SEQUENCE [LARGE SCALE GENOMIC DNA]</scope>
    <source>
        <strain evidence="2 3">CBS 121175</strain>
    </source>
</reference>
<evidence type="ECO:0000256" key="1">
    <source>
        <dbReference type="SAM" id="MobiDB-lite"/>
    </source>
</evidence>
<evidence type="ECO:0000313" key="3">
    <source>
        <dbReference type="Proteomes" id="UP000307440"/>
    </source>
</evidence>
<feature type="region of interest" description="Disordered" evidence="1">
    <location>
        <begin position="159"/>
        <end position="182"/>
    </location>
</feature>
<organism evidence="2 3">
    <name type="scientific">Coprinopsis marcescibilis</name>
    <name type="common">Agaric fungus</name>
    <name type="synonym">Psathyrella marcescibilis</name>
    <dbReference type="NCBI Taxonomy" id="230819"/>
    <lineage>
        <taxon>Eukaryota</taxon>
        <taxon>Fungi</taxon>
        <taxon>Dikarya</taxon>
        <taxon>Basidiomycota</taxon>
        <taxon>Agaricomycotina</taxon>
        <taxon>Agaricomycetes</taxon>
        <taxon>Agaricomycetidae</taxon>
        <taxon>Agaricales</taxon>
        <taxon>Agaricineae</taxon>
        <taxon>Psathyrellaceae</taxon>
        <taxon>Coprinopsis</taxon>
    </lineage>
</organism>
<dbReference type="Proteomes" id="UP000307440">
    <property type="component" value="Unassembled WGS sequence"/>
</dbReference>
<accession>A0A5C3KFK3</accession>
<feature type="region of interest" description="Disordered" evidence="1">
    <location>
        <begin position="1"/>
        <end position="21"/>
    </location>
</feature>
<proteinExistence type="predicted"/>
<name>A0A5C3KFK3_COPMA</name>
<protein>
    <submittedName>
        <fullName evidence="2">Uncharacterized protein</fullName>
    </submittedName>
</protein>
<dbReference type="EMBL" id="ML210389">
    <property type="protein sequence ID" value="TFK18607.1"/>
    <property type="molecule type" value="Genomic_DNA"/>
</dbReference>
<feature type="region of interest" description="Disordered" evidence="1">
    <location>
        <begin position="100"/>
        <end position="120"/>
    </location>
</feature>
<evidence type="ECO:0000313" key="2">
    <source>
        <dbReference type="EMBL" id="TFK18607.1"/>
    </source>
</evidence>
<keyword evidence="3" id="KW-1185">Reference proteome</keyword>
<dbReference type="AlphaFoldDB" id="A0A5C3KFK3"/>
<gene>
    <name evidence="2" type="ORF">FA15DRAFT_709719</name>
</gene>